<organism evidence="3 4">
    <name type="scientific">Durusdinium trenchii</name>
    <dbReference type="NCBI Taxonomy" id="1381693"/>
    <lineage>
        <taxon>Eukaryota</taxon>
        <taxon>Sar</taxon>
        <taxon>Alveolata</taxon>
        <taxon>Dinophyceae</taxon>
        <taxon>Suessiales</taxon>
        <taxon>Symbiodiniaceae</taxon>
        <taxon>Durusdinium</taxon>
    </lineage>
</organism>
<dbReference type="Proteomes" id="UP001642484">
    <property type="component" value="Unassembled WGS sequence"/>
</dbReference>
<feature type="domain" description="Rhodanese" evidence="2">
    <location>
        <begin position="211"/>
        <end position="310"/>
    </location>
</feature>
<dbReference type="EMBL" id="CAXAMN010003114">
    <property type="protein sequence ID" value="CAK9003044.1"/>
    <property type="molecule type" value="Genomic_DNA"/>
</dbReference>
<keyword evidence="4" id="KW-1185">Reference proteome</keyword>
<dbReference type="Gene3D" id="1.10.287.110">
    <property type="entry name" value="DnaJ domain"/>
    <property type="match status" value="1"/>
</dbReference>
<comment type="caution">
    <text evidence="3">The sequence shown here is derived from an EMBL/GenBank/DDBJ whole genome shotgun (WGS) entry which is preliminary data.</text>
</comment>
<dbReference type="PROSITE" id="PS50076">
    <property type="entry name" value="DNAJ_2"/>
    <property type="match status" value="1"/>
</dbReference>
<dbReference type="InterPro" id="IPR036869">
    <property type="entry name" value="J_dom_sf"/>
</dbReference>
<evidence type="ECO:0000259" key="1">
    <source>
        <dbReference type="PROSITE" id="PS50076"/>
    </source>
</evidence>
<name>A0ABP0INY9_9DINO</name>
<evidence type="ECO:0000313" key="4">
    <source>
        <dbReference type="Proteomes" id="UP001642484"/>
    </source>
</evidence>
<gene>
    <name evidence="3" type="ORF">CCMP2556_LOCUS7122</name>
</gene>
<dbReference type="InterPro" id="IPR001763">
    <property type="entry name" value="Rhodanese-like_dom"/>
</dbReference>
<accession>A0ABP0INY9</accession>
<dbReference type="InterPro" id="IPR001623">
    <property type="entry name" value="DnaJ_domain"/>
</dbReference>
<dbReference type="Pfam" id="PF00581">
    <property type="entry name" value="Rhodanese"/>
    <property type="match status" value="1"/>
</dbReference>
<dbReference type="CDD" id="cd06257">
    <property type="entry name" value="DnaJ"/>
    <property type="match status" value="1"/>
</dbReference>
<dbReference type="SUPFAM" id="SSF52821">
    <property type="entry name" value="Rhodanese/Cell cycle control phosphatase"/>
    <property type="match status" value="1"/>
</dbReference>
<evidence type="ECO:0000313" key="3">
    <source>
        <dbReference type="EMBL" id="CAK9003044.1"/>
    </source>
</evidence>
<dbReference type="Gene3D" id="3.40.250.10">
    <property type="entry name" value="Rhodanese-like domain"/>
    <property type="match status" value="1"/>
</dbReference>
<dbReference type="SUPFAM" id="SSF46565">
    <property type="entry name" value="Chaperone J-domain"/>
    <property type="match status" value="1"/>
</dbReference>
<proteinExistence type="predicted"/>
<sequence>MRVHRLNVRPRRNPQEQRWRVTNPEEEKVSNHLGSPANITAQFHLATRIPLAVDNISNSSPTLTAFVMTAVQGVKYFLTGDSVSGAHRILAAKGWQETLGVKKIDAAELKKAYRELALLHHPDKGGTDGEIFKLDGLIAVKRAEELALKAQPGHFAEDVQERQWPLHPAAAKVRVRTAVDQWEHDYDLGEVPSVPDDIPEVGAEQLAEWLKHGTAVVLDCRERIEAQYERRTPLVPGAIPISFGDLRAAPDSLSRHLVRLTESSCQVVTFSTHGGTTGNCGMCAALLIDVFGMSSDRFWRLEGGLDDWIAWAVQNSNSIDALPNRSALEGF</sequence>
<reference evidence="3 4" key="1">
    <citation type="submission" date="2024-02" db="EMBL/GenBank/DDBJ databases">
        <authorList>
            <person name="Chen Y."/>
            <person name="Shah S."/>
            <person name="Dougan E. K."/>
            <person name="Thang M."/>
            <person name="Chan C."/>
        </authorList>
    </citation>
    <scope>NUCLEOTIDE SEQUENCE [LARGE SCALE GENOMIC DNA]</scope>
</reference>
<protein>
    <submittedName>
        <fullName evidence="3">Uncharacterized protein</fullName>
    </submittedName>
</protein>
<feature type="domain" description="J" evidence="1">
    <location>
        <begin position="85"/>
        <end position="183"/>
    </location>
</feature>
<evidence type="ECO:0000259" key="2">
    <source>
        <dbReference type="PROSITE" id="PS50206"/>
    </source>
</evidence>
<dbReference type="PROSITE" id="PS50206">
    <property type="entry name" value="RHODANESE_3"/>
    <property type="match status" value="1"/>
</dbReference>
<dbReference type="InterPro" id="IPR036873">
    <property type="entry name" value="Rhodanese-like_dom_sf"/>
</dbReference>